<name>A0ABS2IAW1_9ACTN</name>
<comment type="caution">
    <text evidence="1">The sequence shown here is derived from an EMBL/GenBank/DDBJ whole genome shotgun (WGS) entry which is preliminary data.</text>
</comment>
<organism evidence="1 2">
    <name type="scientific">Streptomyces durocortorensis</name>
    <dbReference type="NCBI Taxonomy" id="2811104"/>
    <lineage>
        <taxon>Bacteria</taxon>
        <taxon>Bacillati</taxon>
        <taxon>Actinomycetota</taxon>
        <taxon>Actinomycetes</taxon>
        <taxon>Kitasatosporales</taxon>
        <taxon>Streptomycetaceae</taxon>
        <taxon>Streptomyces</taxon>
    </lineage>
</organism>
<proteinExistence type="predicted"/>
<feature type="non-terminal residue" evidence="1">
    <location>
        <position position="87"/>
    </location>
</feature>
<keyword evidence="2" id="KW-1185">Reference proteome</keyword>
<evidence type="ECO:0000313" key="1">
    <source>
        <dbReference type="EMBL" id="MBM7059017.1"/>
    </source>
</evidence>
<evidence type="ECO:0000313" key="2">
    <source>
        <dbReference type="Proteomes" id="UP000712045"/>
    </source>
</evidence>
<protein>
    <submittedName>
        <fullName evidence="1">Uncharacterized protein</fullName>
    </submittedName>
</protein>
<sequence length="87" mass="9666">MSPTSPAEIRYCEHAARVIRIEAPAITELLAAMAHLDKALAADPAQTTGHYTPQNRQHLVPDWIHGNADQIRARLDALTSRYPRPDT</sequence>
<accession>A0ABS2IAW1</accession>
<dbReference type="RefSeq" id="WP_205087023.1">
    <property type="nucleotide sequence ID" value="NZ_JAFEUF010000526.1"/>
</dbReference>
<dbReference type="EMBL" id="JAFEUF010000526">
    <property type="protein sequence ID" value="MBM7059017.1"/>
    <property type="molecule type" value="Genomic_DNA"/>
</dbReference>
<reference evidence="1 2" key="1">
    <citation type="submission" date="2021-02" db="EMBL/GenBank/DDBJ databases">
        <title>Genome Streptomyces sp. RHZ10.</title>
        <authorList>
            <person name="Besaury L."/>
        </authorList>
    </citation>
    <scope>NUCLEOTIDE SEQUENCE [LARGE SCALE GENOMIC DNA]</scope>
    <source>
        <strain evidence="1 2">RHZ10</strain>
    </source>
</reference>
<dbReference type="Proteomes" id="UP000712045">
    <property type="component" value="Unassembled WGS sequence"/>
</dbReference>
<gene>
    <name evidence="1" type="ORF">JS521_35885</name>
</gene>